<name>A0A1I3FG55_9RHOB</name>
<gene>
    <name evidence="2" type="ORF">SAMN05216258_104264</name>
</gene>
<reference evidence="2 3" key="1">
    <citation type="submission" date="2016-10" db="EMBL/GenBank/DDBJ databases">
        <authorList>
            <person name="de Groot N.N."/>
        </authorList>
    </citation>
    <scope>NUCLEOTIDE SEQUENCE [LARGE SCALE GENOMIC DNA]</scope>
    <source>
        <strain evidence="2 3">CGMCC 1.11030</strain>
    </source>
</reference>
<dbReference type="InterPro" id="IPR010359">
    <property type="entry name" value="IrrE_HExxH"/>
</dbReference>
<dbReference type="Gene3D" id="1.10.10.2910">
    <property type="match status" value="1"/>
</dbReference>
<dbReference type="Proteomes" id="UP000199377">
    <property type="component" value="Unassembled WGS sequence"/>
</dbReference>
<protein>
    <recommendedName>
        <fullName evidence="1">IrrE N-terminal-like domain-containing protein</fullName>
    </recommendedName>
</protein>
<dbReference type="EMBL" id="FOQH01000004">
    <property type="protein sequence ID" value="SFI10176.1"/>
    <property type="molecule type" value="Genomic_DNA"/>
</dbReference>
<feature type="domain" description="IrrE N-terminal-like" evidence="1">
    <location>
        <begin position="95"/>
        <end position="164"/>
    </location>
</feature>
<dbReference type="RefSeq" id="WP_092859555.1">
    <property type="nucleotide sequence ID" value="NZ_FOQH01000004.1"/>
</dbReference>
<proteinExistence type="predicted"/>
<dbReference type="OrthoDB" id="9794834at2"/>
<sequence length="193" mass="22606">MRRNTKIPLKRVERIFNEALRIRRQFASDSEPFDSIGYIEERLPFAGIYSFDFMVEEKVYSGNVQVPAYVNIRDKIFMRIDQRTYDDATDMHPKAREIVAHEIGHIVLHVLVAKRMEIRNFHKGVPVTDAHYKTTEVQEFEADLFAAALLIPWPAVAEETTAWDLKLRYKVKSDVAGLIIYYSDWIRRSKKKG</sequence>
<evidence type="ECO:0000313" key="2">
    <source>
        <dbReference type="EMBL" id="SFI10176.1"/>
    </source>
</evidence>
<dbReference type="Pfam" id="PF06114">
    <property type="entry name" value="Peptidase_M78"/>
    <property type="match status" value="1"/>
</dbReference>
<evidence type="ECO:0000259" key="1">
    <source>
        <dbReference type="Pfam" id="PF06114"/>
    </source>
</evidence>
<dbReference type="AlphaFoldDB" id="A0A1I3FG55"/>
<keyword evidence="3" id="KW-1185">Reference proteome</keyword>
<organism evidence="2 3">
    <name type="scientific">Albimonas pacifica</name>
    <dbReference type="NCBI Taxonomy" id="1114924"/>
    <lineage>
        <taxon>Bacteria</taxon>
        <taxon>Pseudomonadati</taxon>
        <taxon>Pseudomonadota</taxon>
        <taxon>Alphaproteobacteria</taxon>
        <taxon>Rhodobacterales</taxon>
        <taxon>Paracoccaceae</taxon>
        <taxon>Albimonas</taxon>
    </lineage>
</organism>
<evidence type="ECO:0000313" key="3">
    <source>
        <dbReference type="Proteomes" id="UP000199377"/>
    </source>
</evidence>
<accession>A0A1I3FG55</accession>